<gene>
    <name evidence="1" type="primary">tnpB</name>
    <name evidence="1" type="ORF">P5G61_31715</name>
</gene>
<accession>A0ABT8JL05</accession>
<dbReference type="EMBL" id="JAROCD010000031">
    <property type="protein sequence ID" value="MDN4605828.1"/>
    <property type="molecule type" value="Genomic_DNA"/>
</dbReference>
<comment type="caution">
    <text evidence="1">The sequence shown here is derived from an EMBL/GenBank/DDBJ whole genome shotgun (WGS) entry which is preliminary data.</text>
</comment>
<proteinExistence type="predicted"/>
<evidence type="ECO:0000313" key="2">
    <source>
        <dbReference type="Proteomes" id="UP001174205"/>
    </source>
</evidence>
<keyword evidence="2" id="KW-1185">Reference proteome</keyword>
<organism evidence="1 2">
    <name type="scientific">Paenibacillus vandeheii</name>
    <dbReference type="NCBI Taxonomy" id="3035917"/>
    <lineage>
        <taxon>Bacteria</taxon>
        <taxon>Bacillati</taxon>
        <taxon>Bacillota</taxon>
        <taxon>Bacilli</taxon>
        <taxon>Bacillales</taxon>
        <taxon>Paenibacillaceae</taxon>
        <taxon>Paenibacillus</taxon>
    </lineage>
</organism>
<reference evidence="1" key="1">
    <citation type="submission" date="2023-03" db="EMBL/GenBank/DDBJ databases">
        <title>MT1 and MT2 Draft Genomes of Novel Species.</title>
        <authorList>
            <person name="Venkateswaran K."/>
        </authorList>
    </citation>
    <scope>NUCLEOTIDE SEQUENCE</scope>
    <source>
        <strain evidence="1">F6_3S_P_1C</strain>
    </source>
</reference>
<dbReference type="NCBIfam" id="NF033819">
    <property type="entry name" value="IS66_TnpB"/>
    <property type="match status" value="1"/>
</dbReference>
<dbReference type="PANTHER" id="PTHR36455">
    <property type="match status" value="1"/>
</dbReference>
<dbReference type="Proteomes" id="UP001174205">
    <property type="component" value="Unassembled WGS sequence"/>
</dbReference>
<dbReference type="InterPro" id="IPR008878">
    <property type="entry name" value="Transposase_IS66_Orf2"/>
</dbReference>
<name>A0ABT8JL05_9BACL</name>
<dbReference type="PANTHER" id="PTHR36455:SF1">
    <property type="entry name" value="BLR8292 PROTEIN"/>
    <property type="match status" value="1"/>
</dbReference>
<dbReference type="Pfam" id="PF05717">
    <property type="entry name" value="TnpB_IS66"/>
    <property type="match status" value="1"/>
</dbReference>
<evidence type="ECO:0000313" key="1">
    <source>
        <dbReference type="EMBL" id="MDN4605828.1"/>
    </source>
</evidence>
<sequence>MACSSTYMRKSIDGLAAVVQEQFKQNPFSTALFVFCYRRRDKLILQWDHAGFWLYYHSLERGTFQWPTGGNSPFCLTQRELRWLLIENIPTQKRSHLPGLPQFSNSFFTTLF</sequence>
<dbReference type="RefSeq" id="WP_301250111.1">
    <property type="nucleotide sequence ID" value="NZ_JAROCD010000031.1"/>
</dbReference>
<protein>
    <submittedName>
        <fullName evidence="1">IS66 family insertion sequence element accessory protein TnpB</fullName>
    </submittedName>
</protein>